<feature type="transmembrane region" description="Helical" evidence="7">
    <location>
        <begin position="212"/>
        <end position="237"/>
    </location>
</feature>
<dbReference type="Pfam" id="PF00892">
    <property type="entry name" value="EamA"/>
    <property type="match status" value="2"/>
</dbReference>
<dbReference type="SUPFAM" id="SSF103481">
    <property type="entry name" value="Multidrug resistance efflux transporter EmrE"/>
    <property type="match status" value="2"/>
</dbReference>
<reference evidence="10 11" key="1">
    <citation type="submission" date="2020-02" db="EMBL/GenBank/DDBJ databases">
        <title>Bacillus aquiflavi sp. nov., isolated from yellow water of strong flavor Chinese baijiu in Yibin region of China.</title>
        <authorList>
            <person name="Xie J."/>
        </authorList>
    </citation>
    <scope>NUCLEOTIDE SEQUENCE [LARGE SCALE GENOMIC DNA]</scope>
    <source>
        <strain evidence="10 11">3H-10</strain>
    </source>
</reference>
<evidence type="ECO:0000313" key="11">
    <source>
        <dbReference type="Proteomes" id="UP000472971"/>
    </source>
</evidence>
<comment type="similarity">
    <text evidence="2">Belongs to the EamA transporter family.</text>
</comment>
<dbReference type="PANTHER" id="PTHR42920:SF11">
    <property type="entry name" value="INNER MEMBRANE PROTEIN YTFF"/>
    <property type="match status" value="1"/>
</dbReference>
<evidence type="ECO:0000256" key="4">
    <source>
        <dbReference type="ARBA" id="ARBA00022692"/>
    </source>
</evidence>
<comment type="subcellular location">
    <subcellularLocation>
        <location evidence="1">Cell membrane</location>
        <topology evidence="1">Multi-pass membrane protein</topology>
    </subcellularLocation>
</comment>
<dbReference type="Proteomes" id="UP000570010">
    <property type="component" value="Unassembled WGS sequence"/>
</dbReference>
<feature type="transmembrane region" description="Helical" evidence="7">
    <location>
        <begin position="38"/>
        <end position="56"/>
    </location>
</feature>
<feature type="transmembrane region" description="Helical" evidence="7">
    <location>
        <begin position="68"/>
        <end position="89"/>
    </location>
</feature>
<reference evidence="9 12" key="2">
    <citation type="submission" date="2020-07" db="EMBL/GenBank/DDBJ databases">
        <authorList>
            <person name="Feng H."/>
        </authorList>
    </citation>
    <scope>NUCLEOTIDE SEQUENCE [LARGE SCALE GENOMIC DNA]</scope>
    <source>
        <strain evidence="9">S-12</strain>
        <strain evidence="12">s-12</strain>
    </source>
</reference>
<evidence type="ECO:0000313" key="9">
    <source>
        <dbReference type="EMBL" id="MBA4538006.1"/>
    </source>
</evidence>
<dbReference type="EMBL" id="JACEIO010000032">
    <property type="protein sequence ID" value="MBA4538006.1"/>
    <property type="molecule type" value="Genomic_DNA"/>
</dbReference>
<dbReference type="PANTHER" id="PTHR42920">
    <property type="entry name" value="OS03G0707200 PROTEIN-RELATED"/>
    <property type="match status" value="1"/>
</dbReference>
<protein>
    <submittedName>
        <fullName evidence="10">DMT family transporter</fullName>
    </submittedName>
</protein>
<evidence type="ECO:0000313" key="12">
    <source>
        <dbReference type="Proteomes" id="UP000570010"/>
    </source>
</evidence>
<keyword evidence="11" id="KW-1185">Reference proteome</keyword>
<feature type="transmembrane region" description="Helical" evidence="7">
    <location>
        <begin position="150"/>
        <end position="173"/>
    </location>
</feature>
<feature type="domain" description="EamA" evidence="8">
    <location>
        <begin position="6"/>
        <end position="139"/>
    </location>
</feature>
<gene>
    <name evidence="10" type="ORF">G4D64_12285</name>
    <name evidence="9" type="ORF">H1Z61_12895</name>
</gene>
<evidence type="ECO:0000256" key="2">
    <source>
        <dbReference type="ARBA" id="ARBA00007362"/>
    </source>
</evidence>
<comment type="caution">
    <text evidence="10">The sequence shown here is derived from an EMBL/GenBank/DDBJ whole genome shotgun (WGS) entry which is preliminary data.</text>
</comment>
<feature type="domain" description="EamA" evidence="8">
    <location>
        <begin position="154"/>
        <end position="290"/>
    </location>
</feature>
<feature type="transmembrane region" description="Helical" evidence="7">
    <location>
        <begin position="249"/>
        <end position="268"/>
    </location>
</feature>
<evidence type="ECO:0000256" key="5">
    <source>
        <dbReference type="ARBA" id="ARBA00022989"/>
    </source>
</evidence>
<dbReference type="RefSeq" id="WP_163242648.1">
    <property type="nucleotide sequence ID" value="NZ_JAAIWN010000030.1"/>
</dbReference>
<dbReference type="InterPro" id="IPR037185">
    <property type="entry name" value="EmrE-like"/>
</dbReference>
<feature type="transmembrane region" description="Helical" evidence="7">
    <location>
        <begin position="185"/>
        <end position="206"/>
    </location>
</feature>
<feature type="transmembrane region" description="Helical" evidence="7">
    <location>
        <begin position="125"/>
        <end position="144"/>
    </location>
</feature>
<accession>A0A6B3VZC0</accession>
<keyword evidence="6 7" id="KW-0472">Membrane</keyword>
<keyword evidence="4 7" id="KW-0812">Transmembrane</keyword>
<feature type="transmembrane region" description="Helical" evidence="7">
    <location>
        <begin position="274"/>
        <end position="291"/>
    </location>
</feature>
<sequence>MKKTSPYILLVLATLLWGGNFVIGRAISSHIPPFTLSFLRWCTAFIVFFPFAWPFLKKEWNQIKKYWGIVVLMAFTGVAGFNTLLYIALHYTTSINASLVNTSTPIIIYILSFFILRERFQQHQLFGTILSVSGVFFILSKGSLMNLVAFTFNVGDLIVIGAVICWSIYSILVKQYASRLPGYSTFLLSIAFGIVMLFPFFIYEITSSNVQIVWSLQSISAILYIGVFASIVAFIAWNTGVVQLGANKAGVFINLIPVFAAIFAILFIGEALAWYQAAGGVFVICGVYLSTKNPRKAAVEKQNLTIN</sequence>
<dbReference type="Proteomes" id="UP000472971">
    <property type="component" value="Unassembled WGS sequence"/>
</dbReference>
<evidence type="ECO:0000256" key="6">
    <source>
        <dbReference type="ARBA" id="ARBA00023136"/>
    </source>
</evidence>
<dbReference type="InterPro" id="IPR000620">
    <property type="entry name" value="EamA_dom"/>
</dbReference>
<feature type="transmembrane region" description="Helical" evidence="7">
    <location>
        <begin position="95"/>
        <end position="116"/>
    </location>
</feature>
<dbReference type="EMBL" id="JAAIWN010000030">
    <property type="protein sequence ID" value="NEY82262.1"/>
    <property type="molecule type" value="Genomic_DNA"/>
</dbReference>
<proteinExistence type="inferred from homology"/>
<dbReference type="GO" id="GO:0005886">
    <property type="term" value="C:plasma membrane"/>
    <property type="evidence" value="ECO:0007669"/>
    <property type="project" value="UniProtKB-SubCell"/>
</dbReference>
<keyword evidence="5 7" id="KW-1133">Transmembrane helix</keyword>
<keyword evidence="3" id="KW-1003">Cell membrane</keyword>
<evidence type="ECO:0000256" key="7">
    <source>
        <dbReference type="SAM" id="Phobius"/>
    </source>
</evidence>
<evidence type="ECO:0000256" key="3">
    <source>
        <dbReference type="ARBA" id="ARBA00022475"/>
    </source>
</evidence>
<name>A0A6B3VZC0_9BACI</name>
<evidence type="ECO:0000259" key="8">
    <source>
        <dbReference type="Pfam" id="PF00892"/>
    </source>
</evidence>
<dbReference type="InterPro" id="IPR051258">
    <property type="entry name" value="Diverse_Substrate_Transporter"/>
</dbReference>
<dbReference type="Gene3D" id="1.10.3730.20">
    <property type="match status" value="1"/>
</dbReference>
<organism evidence="10 11">
    <name type="scientific">Bacillus aquiflavi</name>
    <dbReference type="NCBI Taxonomy" id="2672567"/>
    <lineage>
        <taxon>Bacteria</taxon>
        <taxon>Bacillati</taxon>
        <taxon>Bacillota</taxon>
        <taxon>Bacilli</taxon>
        <taxon>Bacillales</taxon>
        <taxon>Bacillaceae</taxon>
        <taxon>Bacillus</taxon>
    </lineage>
</organism>
<dbReference type="AlphaFoldDB" id="A0A6B3VZC0"/>
<evidence type="ECO:0000256" key="1">
    <source>
        <dbReference type="ARBA" id="ARBA00004651"/>
    </source>
</evidence>
<evidence type="ECO:0000313" key="10">
    <source>
        <dbReference type="EMBL" id="NEY82262.1"/>
    </source>
</evidence>